<dbReference type="Pfam" id="PF14013">
    <property type="entry name" value="MT0933_antitox"/>
    <property type="match status" value="1"/>
</dbReference>
<keyword evidence="3" id="KW-1185">Reference proteome</keyword>
<feature type="region of interest" description="Disordered" evidence="1">
    <location>
        <begin position="1"/>
        <end position="128"/>
    </location>
</feature>
<evidence type="ECO:0000313" key="3">
    <source>
        <dbReference type="Proteomes" id="UP000640052"/>
    </source>
</evidence>
<organism evidence="2 3">
    <name type="scientific">Acrocarpospora phusangensis</name>
    <dbReference type="NCBI Taxonomy" id="1070424"/>
    <lineage>
        <taxon>Bacteria</taxon>
        <taxon>Bacillati</taxon>
        <taxon>Actinomycetota</taxon>
        <taxon>Actinomycetes</taxon>
        <taxon>Streptosporangiales</taxon>
        <taxon>Streptosporangiaceae</taxon>
        <taxon>Acrocarpospora</taxon>
    </lineage>
</organism>
<reference evidence="2" key="1">
    <citation type="submission" date="2021-01" db="EMBL/GenBank/DDBJ databases">
        <title>Whole genome shotgun sequence of Acrocarpospora phusangensis NBRC 108782.</title>
        <authorList>
            <person name="Komaki H."/>
            <person name="Tamura T."/>
        </authorList>
    </citation>
    <scope>NUCLEOTIDE SEQUENCE</scope>
    <source>
        <strain evidence="2">NBRC 108782</strain>
    </source>
</reference>
<evidence type="ECO:0008006" key="4">
    <source>
        <dbReference type="Google" id="ProtNLM"/>
    </source>
</evidence>
<dbReference type="AlphaFoldDB" id="A0A919QHQ2"/>
<dbReference type="InterPro" id="IPR028037">
    <property type="entry name" value="Antitoxin_Rv0909/MT0933"/>
</dbReference>
<feature type="compositionally biased region" description="Polar residues" evidence="1">
    <location>
        <begin position="17"/>
        <end position="30"/>
    </location>
</feature>
<evidence type="ECO:0000256" key="1">
    <source>
        <dbReference type="SAM" id="MobiDB-lite"/>
    </source>
</evidence>
<feature type="compositionally biased region" description="Basic and acidic residues" evidence="1">
    <location>
        <begin position="104"/>
        <end position="128"/>
    </location>
</feature>
<dbReference type="RefSeq" id="WP_239161928.1">
    <property type="nucleotide sequence ID" value="NZ_BOOA01000043.1"/>
</dbReference>
<proteinExistence type="predicted"/>
<sequence length="128" mass="13425">MSFFHKVREMFGGAGNKLQSTRAQPKSSGGNAMGTAKDMGRDMGQNARSTTPGAKGQMRQGADGAEDTRSAQGRSNGMRDKIEDKVMDGIDSAAAGADRATGGKYRDQINRTADAARRAADKIDGEPG</sequence>
<dbReference type="EMBL" id="BOOA01000043">
    <property type="protein sequence ID" value="GIH26635.1"/>
    <property type="molecule type" value="Genomic_DNA"/>
</dbReference>
<feature type="compositionally biased region" description="Basic and acidic residues" evidence="1">
    <location>
        <begin position="77"/>
        <end position="88"/>
    </location>
</feature>
<protein>
    <recommendedName>
        <fullName evidence="4">Antitoxin</fullName>
    </recommendedName>
</protein>
<gene>
    <name evidence="2" type="ORF">Aph01nite_49450</name>
</gene>
<evidence type="ECO:0000313" key="2">
    <source>
        <dbReference type="EMBL" id="GIH26635.1"/>
    </source>
</evidence>
<accession>A0A919QHQ2</accession>
<name>A0A919QHQ2_9ACTN</name>
<comment type="caution">
    <text evidence="2">The sequence shown here is derived from an EMBL/GenBank/DDBJ whole genome shotgun (WGS) entry which is preliminary data.</text>
</comment>
<dbReference type="Proteomes" id="UP000640052">
    <property type="component" value="Unassembled WGS sequence"/>
</dbReference>